<protein>
    <submittedName>
        <fullName evidence="1">Uncharacterized protein</fullName>
    </submittedName>
</protein>
<gene>
    <name evidence="1" type="ORF">LOK49_LG13G01522</name>
</gene>
<proteinExistence type="predicted"/>
<sequence length="283" mass="31639">MRPIDGPIFVCLQCHFVLHESCAKSPHKIRHPFHPQHSLTLVERFHHSESCNACQSIFNGFIYRCGECKFKLDTKCALLIPNVKFKLHQHPLVFLTAYRCDCVKCGCKDCKQVFRCVDCDFNLHLHCAPTLPLKAKHQCHRHYLTLTKSPVKDLPDENDDSELYCDVCEQLRYLPDPTYYCSECHFVAHIHCMISEEEALALGEESFVVGQLTGDADDAANHGKTVGEDLNKEGMVVKEEEAVVLPASNLVVCSSNSALSTMISSSSSTMAEFTVASSLSVEA</sequence>
<name>A0ACC0FJ08_9ERIC</name>
<organism evidence="1 2">
    <name type="scientific">Camellia lanceoleosa</name>
    <dbReference type="NCBI Taxonomy" id="1840588"/>
    <lineage>
        <taxon>Eukaryota</taxon>
        <taxon>Viridiplantae</taxon>
        <taxon>Streptophyta</taxon>
        <taxon>Embryophyta</taxon>
        <taxon>Tracheophyta</taxon>
        <taxon>Spermatophyta</taxon>
        <taxon>Magnoliopsida</taxon>
        <taxon>eudicotyledons</taxon>
        <taxon>Gunneridae</taxon>
        <taxon>Pentapetalae</taxon>
        <taxon>asterids</taxon>
        <taxon>Ericales</taxon>
        <taxon>Theaceae</taxon>
        <taxon>Camellia</taxon>
    </lineage>
</organism>
<evidence type="ECO:0000313" key="1">
    <source>
        <dbReference type="EMBL" id="KAI7987946.1"/>
    </source>
</evidence>
<accession>A0ACC0FJ08</accession>
<keyword evidence="2" id="KW-1185">Reference proteome</keyword>
<dbReference type="EMBL" id="CM045771">
    <property type="protein sequence ID" value="KAI7987946.1"/>
    <property type="molecule type" value="Genomic_DNA"/>
</dbReference>
<dbReference type="Proteomes" id="UP001060215">
    <property type="component" value="Chromosome 14"/>
</dbReference>
<reference evidence="1 2" key="1">
    <citation type="journal article" date="2022" name="Plant J.">
        <title>Chromosome-level genome of Camellia lanceoleosa provides a valuable resource for understanding genome evolution and self-incompatibility.</title>
        <authorList>
            <person name="Gong W."/>
            <person name="Xiao S."/>
            <person name="Wang L."/>
            <person name="Liao Z."/>
            <person name="Chang Y."/>
            <person name="Mo W."/>
            <person name="Hu G."/>
            <person name="Li W."/>
            <person name="Zhao G."/>
            <person name="Zhu H."/>
            <person name="Hu X."/>
            <person name="Ji K."/>
            <person name="Xiang X."/>
            <person name="Song Q."/>
            <person name="Yuan D."/>
            <person name="Jin S."/>
            <person name="Zhang L."/>
        </authorList>
    </citation>
    <scope>NUCLEOTIDE SEQUENCE [LARGE SCALE GENOMIC DNA]</scope>
    <source>
        <strain evidence="1">SQ_2022a</strain>
    </source>
</reference>
<comment type="caution">
    <text evidence="1">The sequence shown here is derived from an EMBL/GenBank/DDBJ whole genome shotgun (WGS) entry which is preliminary data.</text>
</comment>
<evidence type="ECO:0000313" key="2">
    <source>
        <dbReference type="Proteomes" id="UP001060215"/>
    </source>
</evidence>